<feature type="compositionally biased region" description="Pro residues" evidence="6">
    <location>
        <begin position="49"/>
        <end position="59"/>
    </location>
</feature>
<dbReference type="GO" id="GO:0006352">
    <property type="term" value="P:DNA-templated transcription initiation"/>
    <property type="evidence" value="ECO:0007669"/>
    <property type="project" value="InterPro"/>
</dbReference>
<dbReference type="SMART" id="SM00776">
    <property type="entry name" value="NPCBM"/>
    <property type="match status" value="1"/>
</dbReference>
<dbReference type="InterPro" id="IPR041916">
    <property type="entry name" value="Anti_sigma_zinc_sf"/>
</dbReference>
<feature type="compositionally biased region" description="Basic and acidic residues" evidence="6">
    <location>
        <begin position="135"/>
        <end position="145"/>
    </location>
</feature>
<dbReference type="InterPro" id="IPR014284">
    <property type="entry name" value="RNA_pol_sigma-70_dom"/>
</dbReference>
<dbReference type="InterPro" id="IPR008979">
    <property type="entry name" value="Galactose-bd-like_sf"/>
</dbReference>
<evidence type="ECO:0000256" key="2">
    <source>
        <dbReference type="ARBA" id="ARBA00023015"/>
    </source>
</evidence>
<feature type="compositionally biased region" description="Low complexity" evidence="6">
    <location>
        <begin position="530"/>
        <end position="546"/>
    </location>
</feature>
<proteinExistence type="inferred from homology"/>
<dbReference type="Gene3D" id="1.10.10.1320">
    <property type="entry name" value="Anti-sigma factor, zinc-finger domain"/>
    <property type="match status" value="1"/>
</dbReference>
<dbReference type="PANTHER" id="PTHR43133:SF8">
    <property type="entry name" value="RNA POLYMERASE SIGMA FACTOR HI_1459-RELATED"/>
    <property type="match status" value="1"/>
</dbReference>
<keyword evidence="9" id="KW-1185">Reference proteome</keyword>
<dbReference type="InterPro" id="IPR039425">
    <property type="entry name" value="RNA_pol_sigma-70-like"/>
</dbReference>
<feature type="domain" description="Glycosyl hydrolase family 98 putative carbohydrate-binding module" evidence="7">
    <location>
        <begin position="624"/>
        <end position="764"/>
    </location>
</feature>
<dbReference type="Gene3D" id="1.10.10.10">
    <property type="entry name" value="Winged helix-like DNA-binding domain superfamily/Winged helix DNA-binding domain"/>
    <property type="match status" value="1"/>
</dbReference>
<dbReference type="AlphaFoldDB" id="A0A7U3UUR9"/>
<dbReference type="InterPro" id="IPR036388">
    <property type="entry name" value="WH-like_DNA-bd_sf"/>
</dbReference>
<dbReference type="InterPro" id="IPR013222">
    <property type="entry name" value="Glyco_hyd_98_carb-bd"/>
</dbReference>
<feature type="compositionally biased region" description="Low complexity" evidence="6">
    <location>
        <begin position="178"/>
        <end position="193"/>
    </location>
</feature>
<dbReference type="GO" id="GO:0016987">
    <property type="term" value="F:sigma factor activity"/>
    <property type="evidence" value="ECO:0007669"/>
    <property type="project" value="UniProtKB-KW"/>
</dbReference>
<evidence type="ECO:0000256" key="1">
    <source>
        <dbReference type="ARBA" id="ARBA00010641"/>
    </source>
</evidence>
<dbReference type="Pfam" id="PF08305">
    <property type="entry name" value="NPCBM"/>
    <property type="match status" value="1"/>
</dbReference>
<feature type="compositionally biased region" description="Pro residues" evidence="6">
    <location>
        <begin position="547"/>
        <end position="568"/>
    </location>
</feature>
<reference evidence="8 9" key="3">
    <citation type="journal article" date="2011" name="Nat. Chem. Biol.">
        <title>Reveromycin A biosynthesis uses RevG and RevJ for stereospecific spiroacetal formation.</title>
        <authorList>
            <person name="Takahashi S."/>
            <person name="Toyoda A."/>
            <person name="Sekiyama Y."/>
            <person name="Takagi H."/>
            <person name="Nogawa T."/>
            <person name="Uramoto M."/>
            <person name="Suzuki R."/>
            <person name="Koshino H."/>
            <person name="Kumano T."/>
            <person name="Panthee S."/>
            <person name="Dairi T."/>
            <person name="Ishikawa J."/>
            <person name="Ikeda H."/>
            <person name="Sakaki Y."/>
            <person name="Osada H."/>
        </authorList>
    </citation>
    <scope>NUCLEOTIDE SEQUENCE [LARGE SCALE GENOMIC DNA]</scope>
    <source>
        <strain evidence="8 9">SN-593</strain>
    </source>
</reference>
<dbReference type="Pfam" id="PF04542">
    <property type="entry name" value="Sigma70_r2"/>
    <property type="match status" value="1"/>
</dbReference>
<keyword evidence="4" id="KW-0238">DNA-binding</keyword>
<dbReference type="NCBIfam" id="TIGR02937">
    <property type="entry name" value="sigma70-ECF"/>
    <property type="match status" value="1"/>
</dbReference>
<dbReference type="Gene3D" id="1.10.1740.10">
    <property type="match status" value="1"/>
</dbReference>
<feature type="compositionally biased region" description="Pro residues" evidence="6">
    <location>
        <begin position="576"/>
        <end position="617"/>
    </location>
</feature>
<dbReference type="SUPFAM" id="SSF88659">
    <property type="entry name" value="Sigma3 and sigma4 domains of RNA polymerase sigma factors"/>
    <property type="match status" value="1"/>
</dbReference>
<evidence type="ECO:0000256" key="6">
    <source>
        <dbReference type="SAM" id="MobiDB-lite"/>
    </source>
</evidence>
<feature type="compositionally biased region" description="Low complexity" evidence="6">
    <location>
        <begin position="60"/>
        <end position="88"/>
    </location>
</feature>
<evidence type="ECO:0000256" key="5">
    <source>
        <dbReference type="ARBA" id="ARBA00023163"/>
    </source>
</evidence>
<dbReference type="InterPro" id="IPR007627">
    <property type="entry name" value="RNA_pol_sigma70_r2"/>
</dbReference>
<feature type="region of interest" description="Disordered" evidence="6">
    <location>
        <begin position="527"/>
        <end position="620"/>
    </location>
</feature>
<dbReference type="EMBL" id="AP018365">
    <property type="protein sequence ID" value="BBA99134.1"/>
    <property type="molecule type" value="Genomic_DNA"/>
</dbReference>
<dbReference type="Proteomes" id="UP000595703">
    <property type="component" value="Chromosome"/>
</dbReference>
<dbReference type="SUPFAM" id="SSF88946">
    <property type="entry name" value="Sigma2 domain of RNA polymerase sigma factors"/>
    <property type="match status" value="1"/>
</dbReference>
<protein>
    <recommendedName>
        <fullName evidence="7">Glycosyl hydrolase family 98 putative carbohydrate-binding module domain-containing protein</fullName>
    </recommendedName>
</protein>
<reference evidence="8 9" key="4">
    <citation type="journal article" date="2020" name="Sci. Rep.">
        <title>beta-carboline chemical signals induce reveromycin production through a LuxR family regulator in Streptomyces sp. SN-593.</title>
        <authorList>
            <person name="Panthee S."/>
            <person name="Kito N."/>
            <person name="Hayashi T."/>
            <person name="Shimizu T."/>
            <person name="Ishikawa J."/>
            <person name="Hamamoto H."/>
            <person name="Osada H."/>
            <person name="Takahashi S."/>
        </authorList>
    </citation>
    <scope>NUCLEOTIDE SEQUENCE [LARGE SCALE GENOMIC DNA]</scope>
    <source>
        <strain evidence="8 9">SN-593</strain>
    </source>
</reference>
<accession>A0A7U3UUR9</accession>
<dbReference type="SUPFAM" id="SSF49785">
    <property type="entry name" value="Galactose-binding domain-like"/>
    <property type="match status" value="1"/>
</dbReference>
<evidence type="ECO:0000259" key="7">
    <source>
        <dbReference type="SMART" id="SM00776"/>
    </source>
</evidence>
<dbReference type="PANTHER" id="PTHR43133">
    <property type="entry name" value="RNA POLYMERASE ECF-TYPE SIGMA FACTO"/>
    <property type="match status" value="1"/>
</dbReference>
<organism evidence="8 9">
    <name type="scientific">Actinacidiphila reveromycinica</name>
    <dbReference type="NCBI Taxonomy" id="659352"/>
    <lineage>
        <taxon>Bacteria</taxon>
        <taxon>Bacillati</taxon>
        <taxon>Actinomycetota</taxon>
        <taxon>Actinomycetes</taxon>
        <taxon>Kitasatosporales</taxon>
        <taxon>Streptomycetaceae</taxon>
        <taxon>Actinacidiphila</taxon>
    </lineage>
</organism>
<dbReference type="Gene3D" id="2.60.120.1060">
    <property type="entry name" value="NPCBM/NEW2 domain"/>
    <property type="match status" value="1"/>
</dbReference>
<keyword evidence="2" id="KW-0805">Transcription regulation</keyword>
<feature type="region of interest" description="Disordered" evidence="6">
    <location>
        <begin position="1"/>
        <end position="193"/>
    </location>
</feature>
<comment type="similarity">
    <text evidence="1">Belongs to the sigma-70 factor family. ECF subfamily.</text>
</comment>
<evidence type="ECO:0000313" key="9">
    <source>
        <dbReference type="Proteomes" id="UP000595703"/>
    </source>
</evidence>
<keyword evidence="3" id="KW-0731">Sigma factor</keyword>
<dbReference type="KEGG" id="arev:RVR_5630"/>
<evidence type="ECO:0000256" key="3">
    <source>
        <dbReference type="ARBA" id="ARBA00023082"/>
    </source>
</evidence>
<dbReference type="GO" id="GO:0003677">
    <property type="term" value="F:DNA binding"/>
    <property type="evidence" value="ECO:0007669"/>
    <property type="project" value="UniProtKB-KW"/>
</dbReference>
<sequence>MDEANGESGSAAADPETGDAAPPRRVPGQRDRFARPEPAAPEPAASAPLPVPAGPPPTSPAAGPVEATATGAPAVGAETATAADADAPAPAPAPAGPYKDGRESAGPDTGGRRPHGPDQNGPGPDAGVTALPADADLHPAEHPGVEPDAAPGPSVGARLDGTRAPRASQPLPVTATVPAQSAPSGAPPARSGYSDAELVDQVRAGQDSAYGELYRRHADSVRRYARSCCRDAHTAEDLTGEVFARTLQAIRGGSGPESAVRAYLLTTVRRVAATWGSTARREQLVEDFAVFAVSAAGAGATERGADLGADVRAMREAERSLAIRAFRTLPERWQTVLWHTAVEDESPSEIAPLLGLTPNAAAVLAHRAREGLRQAYLQAHVSSTLTAEGECARYADRLGAHARGGLRLRADRELNRHLKECARCTAASAELADLNSALKGLLPVAYIGWFAAAYAAKTAGIVVAGGAAATAAAGGAAAAATGSGGATAAAGGAAASEGLGAPAKAGIAAAVVVAAAGAAFAFTLTGGHGKAPAKPEAKPPVTAPVTSAPPPSPAPKPTPKRAAPPPAPAATTPAATTPPPQVTPKAVPKPAPAPPAPKPKPRPTPTPTPTPTPPPAPTAYKVNALPVMGLGAASDEPAIVPQGPRNWWWDRTDPGIGGTTYDHGISVHAPSTVDIALNRACVSYDARAGIDDLVSPLLRTSVTFAVYADGSRLWRSGPVHPGDPAVPVHVDLTGRKTLRLEVTPDSRPLSFANLADWADSVITCG</sequence>
<dbReference type="InterPro" id="IPR038637">
    <property type="entry name" value="NPCBM_sf"/>
</dbReference>
<gene>
    <name evidence="8" type="ORF">RVR_5630</name>
</gene>
<evidence type="ECO:0000256" key="4">
    <source>
        <dbReference type="ARBA" id="ARBA00023125"/>
    </source>
</evidence>
<dbReference type="PRINTS" id="PR01217">
    <property type="entry name" value="PRICHEXTENSN"/>
</dbReference>
<reference evidence="8 9" key="1">
    <citation type="journal article" date="2010" name="J. Bacteriol.">
        <title>Biochemical characterization of a novel indole prenyltransferase from Streptomyces sp. SN-593.</title>
        <authorList>
            <person name="Takahashi S."/>
            <person name="Takagi H."/>
            <person name="Toyoda A."/>
            <person name="Uramoto M."/>
            <person name="Nogawa T."/>
            <person name="Ueki M."/>
            <person name="Sakaki Y."/>
            <person name="Osada H."/>
        </authorList>
    </citation>
    <scope>NUCLEOTIDE SEQUENCE [LARGE SCALE GENOMIC DNA]</scope>
    <source>
        <strain evidence="8 9">SN-593</strain>
    </source>
</reference>
<keyword evidence="5" id="KW-0804">Transcription</keyword>
<name>A0A7U3UUR9_9ACTN</name>
<dbReference type="InterPro" id="IPR013325">
    <property type="entry name" value="RNA_pol_sigma_r2"/>
</dbReference>
<reference evidence="8 9" key="2">
    <citation type="journal article" date="2011" name="J. Antibiot.">
        <title>Furaquinocins I and J: novel polyketide isoprenoid hybrid compounds from Streptomyces reveromyceticus SN-593.</title>
        <authorList>
            <person name="Panthee S."/>
            <person name="Takahashi S."/>
            <person name="Takagi H."/>
            <person name="Nogawa T."/>
            <person name="Oowada E."/>
            <person name="Uramoto M."/>
            <person name="Osada H."/>
        </authorList>
    </citation>
    <scope>NUCLEOTIDE SEQUENCE [LARGE SCALE GENOMIC DNA]</scope>
    <source>
        <strain evidence="8 9">SN-593</strain>
    </source>
</reference>
<evidence type="ECO:0000313" key="8">
    <source>
        <dbReference type="EMBL" id="BBA99134.1"/>
    </source>
</evidence>
<dbReference type="InterPro" id="IPR013324">
    <property type="entry name" value="RNA_pol_sigma_r3/r4-like"/>
</dbReference>